<evidence type="ECO:0000256" key="1">
    <source>
        <dbReference type="SAM" id="SignalP"/>
    </source>
</evidence>
<comment type="caution">
    <text evidence="3">The sequence shown here is derived from an EMBL/GenBank/DDBJ whole genome shotgun (WGS) entry which is preliminary data.</text>
</comment>
<gene>
    <name evidence="3" type="ORF">Y5S_02975</name>
</gene>
<dbReference type="Gene3D" id="3.40.30.10">
    <property type="entry name" value="Glutaredoxin"/>
    <property type="match status" value="1"/>
</dbReference>
<reference evidence="3 4" key="1">
    <citation type="submission" date="2012-09" db="EMBL/GenBank/DDBJ databases">
        <title>Genome Sequence of alkane-degrading Bacterium Alcanivorax sp. 19-m-6.</title>
        <authorList>
            <person name="Lai Q."/>
            <person name="Shao Z."/>
        </authorList>
    </citation>
    <scope>NUCLEOTIDE SEQUENCE [LARGE SCALE GENOMIC DNA]</scope>
    <source>
        <strain evidence="3 4">19-m-6</strain>
    </source>
</reference>
<protein>
    <submittedName>
        <fullName evidence="3">Thiol:disulfide interchange protein DsbG</fullName>
    </submittedName>
</protein>
<feature type="chain" id="PRO_5001918729" evidence="1">
    <location>
        <begin position="23"/>
        <end position="185"/>
    </location>
</feature>
<feature type="signal peptide" evidence="1">
    <location>
        <begin position="1"/>
        <end position="22"/>
    </location>
</feature>
<accession>A0A095TMW6</accession>
<sequence>MKIAPLMSALFLALLLPLATQANEATMESLLAKLEASHWVAEGPQHPKRVAYVFTDMACPYCATLWENMQPMVNDPANTLQVRHIIVGLIHPKRSFTQGAAVLAAANPADALARHERLFKQGGISPLEPVPTAVRSQIHNNTGLMIGLGLGATPTLVFQDSQGQWRVAPGVLGEEALREAVFQLQ</sequence>
<dbReference type="PANTHER" id="PTHR35272">
    <property type="entry name" value="THIOL:DISULFIDE INTERCHANGE PROTEIN DSBC-RELATED"/>
    <property type="match status" value="1"/>
</dbReference>
<dbReference type="EMBL" id="ARXV01000014">
    <property type="protein sequence ID" value="KGD63768.1"/>
    <property type="molecule type" value="Genomic_DNA"/>
</dbReference>
<dbReference type="STRING" id="1177154.Y5S_02975"/>
<dbReference type="SUPFAM" id="SSF52833">
    <property type="entry name" value="Thioredoxin-like"/>
    <property type="match status" value="1"/>
</dbReference>
<organism evidence="3 4">
    <name type="scientific">Alcanivorax nanhaiticus</name>
    <dbReference type="NCBI Taxonomy" id="1177154"/>
    <lineage>
        <taxon>Bacteria</taxon>
        <taxon>Pseudomonadati</taxon>
        <taxon>Pseudomonadota</taxon>
        <taxon>Gammaproteobacteria</taxon>
        <taxon>Oceanospirillales</taxon>
        <taxon>Alcanivoracaceae</taxon>
        <taxon>Alcanivorax</taxon>
    </lineage>
</organism>
<name>A0A095TMW6_9GAMM</name>
<dbReference type="InterPro" id="IPR036249">
    <property type="entry name" value="Thioredoxin-like_sf"/>
</dbReference>
<feature type="domain" description="Thioredoxin-like fold" evidence="2">
    <location>
        <begin position="46"/>
        <end position="178"/>
    </location>
</feature>
<dbReference type="InterPro" id="IPR051470">
    <property type="entry name" value="Thiol:disulfide_interchange"/>
</dbReference>
<dbReference type="InterPro" id="IPR012336">
    <property type="entry name" value="Thioredoxin-like_fold"/>
</dbReference>
<dbReference type="PATRIC" id="fig|1177154.3.peg.3015"/>
<evidence type="ECO:0000313" key="4">
    <source>
        <dbReference type="Proteomes" id="UP000029444"/>
    </source>
</evidence>
<evidence type="ECO:0000259" key="2">
    <source>
        <dbReference type="Pfam" id="PF13098"/>
    </source>
</evidence>
<keyword evidence="4" id="KW-1185">Reference proteome</keyword>
<dbReference type="eggNOG" id="COG1651">
    <property type="taxonomic scope" value="Bacteria"/>
</dbReference>
<keyword evidence="1" id="KW-0732">Signal</keyword>
<proteinExistence type="predicted"/>
<dbReference type="AlphaFoldDB" id="A0A095TMW6"/>
<evidence type="ECO:0000313" key="3">
    <source>
        <dbReference type="EMBL" id="KGD63768.1"/>
    </source>
</evidence>
<dbReference type="NCBIfam" id="NF008657">
    <property type="entry name" value="PRK11657.1"/>
    <property type="match status" value="1"/>
</dbReference>
<dbReference type="RefSeq" id="WP_231552709.1">
    <property type="nucleotide sequence ID" value="NZ_ARXV01000014.1"/>
</dbReference>
<dbReference type="Pfam" id="PF13098">
    <property type="entry name" value="Thioredoxin_2"/>
    <property type="match status" value="1"/>
</dbReference>
<dbReference type="PANTHER" id="PTHR35272:SF4">
    <property type="entry name" value="THIOL:DISULFIDE INTERCHANGE PROTEIN DSBG"/>
    <property type="match status" value="1"/>
</dbReference>
<dbReference type="Proteomes" id="UP000029444">
    <property type="component" value="Unassembled WGS sequence"/>
</dbReference>